<evidence type="ECO:0000313" key="3">
    <source>
        <dbReference type="EMBL" id="SEF70988.1"/>
    </source>
</evidence>
<proteinExistence type="predicted"/>
<dbReference type="Pfam" id="PF21347">
    <property type="entry name" value="DUF3108_like"/>
    <property type="match status" value="1"/>
</dbReference>
<keyword evidence="1" id="KW-0732">Signal</keyword>
<dbReference type="EMBL" id="FNVS01000005">
    <property type="protein sequence ID" value="SEF70988.1"/>
    <property type="molecule type" value="Genomic_DNA"/>
</dbReference>
<evidence type="ECO:0000313" key="4">
    <source>
        <dbReference type="Proteomes" id="UP000236725"/>
    </source>
</evidence>
<organism evidence="3 4">
    <name type="scientific">Parabacteroides chinchillae</name>
    <dbReference type="NCBI Taxonomy" id="871327"/>
    <lineage>
        <taxon>Bacteria</taxon>
        <taxon>Pseudomonadati</taxon>
        <taxon>Bacteroidota</taxon>
        <taxon>Bacteroidia</taxon>
        <taxon>Bacteroidales</taxon>
        <taxon>Tannerellaceae</taxon>
        <taxon>Parabacteroides</taxon>
    </lineage>
</organism>
<feature type="domain" description="DUF3108" evidence="2">
    <location>
        <begin position="31"/>
        <end position="231"/>
    </location>
</feature>
<keyword evidence="4" id="KW-1185">Reference proteome</keyword>
<feature type="signal peptide" evidence="1">
    <location>
        <begin position="1"/>
        <end position="21"/>
    </location>
</feature>
<evidence type="ECO:0000256" key="1">
    <source>
        <dbReference type="SAM" id="SignalP"/>
    </source>
</evidence>
<protein>
    <recommendedName>
        <fullName evidence="2">DUF3108 domain-containing protein</fullName>
    </recommendedName>
</protein>
<comment type="caution">
    <text evidence="3">The sequence shown here is derived from an EMBL/GenBank/DDBJ whole genome shotgun (WGS) entry which is preliminary data.</text>
</comment>
<reference evidence="3 4" key="1">
    <citation type="submission" date="2016-10" db="EMBL/GenBank/DDBJ databases">
        <authorList>
            <person name="Varghese N."/>
            <person name="Submissions S."/>
        </authorList>
    </citation>
    <scope>NUCLEOTIDE SEQUENCE [LARGE SCALE GENOMIC DNA]</scope>
    <source>
        <strain evidence="3 4">DSM 29073</strain>
    </source>
</reference>
<dbReference type="AlphaFoldDB" id="A0A8G2FA68"/>
<evidence type="ECO:0000259" key="2">
    <source>
        <dbReference type="Pfam" id="PF21347"/>
    </source>
</evidence>
<dbReference type="RefSeq" id="WP_103982844.1">
    <property type="nucleotide sequence ID" value="NZ_FNVS01000005.1"/>
</dbReference>
<feature type="chain" id="PRO_5034834622" description="DUF3108 domain-containing protein" evidence="1">
    <location>
        <begin position="22"/>
        <end position="235"/>
    </location>
</feature>
<dbReference type="Gene3D" id="2.40.360.20">
    <property type="match status" value="1"/>
</dbReference>
<dbReference type="InterPro" id="IPR049279">
    <property type="entry name" value="DUF3108-like"/>
</dbReference>
<gene>
    <name evidence="3" type="ORF">SAMN05444001_10574</name>
</gene>
<dbReference type="Proteomes" id="UP000236725">
    <property type="component" value="Unassembled WGS sequence"/>
</dbReference>
<accession>A0A8G2FA68</accession>
<name>A0A8G2FA68_9BACT</name>
<sequence>MNVKVLFATLFSMLGAGTIMAQDCTFFFPQTQGTVLVRKGYDAKGNLQTIMTYKVDEVEAIPSGTQVEADYVFTNPAGTVVNKGDVEAYCQNGEFFMDMKQVLSYPGVVSEMNTDVDITDNFVNYPNTFVPSFNSDDVYMDNASVKIYDKKNRKDRRDVNIYDREYMTNESITTPAGTFDCAKVKYKMNSRSPKSKEVITGYGYEWYAPNVGLVRTEQYDKNNVLQSYTVLEELK</sequence>